<dbReference type="Proteomes" id="UP001500016">
    <property type="component" value="Unassembled WGS sequence"/>
</dbReference>
<evidence type="ECO:0000259" key="1">
    <source>
        <dbReference type="PROSITE" id="PS50943"/>
    </source>
</evidence>
<comment type="caution">
    <text evidence="2">The sequence shown here is derived from an EMBL/GenBank/DDBJ whole genome shotgun (WGS) entry which is preliminary data.</text>
</comment>
<dbReference type="Pfam" id="PF19054">
    <property type="entry name" value="DUF5753"/>
    <property type="match status" value="1"/>
</dbReference>
<dbReference type="SMART" id="SM00530">
    <property type="entry name" value="HTH_XRE"/>
    <property type="match status" value="1"/>
</dbReference>
<dbReference type="EMBL" id="BAAAPE010000001">
    <property type="protein sequence ID" value="GAA2061632.1"/>
    <property type="molecule type" value="Genomic_DNA"/>
</dbReference>
<gene>
    <name evidence="2" type="ORF">GCM10009801_04100</name>
</gene>
<keyword evidence="3" id="KW-1185">Reference proteome</keyword>
<sequence>MSTDYQKARESLGRRLRELRVESPLGRLTGTTLAERLGWQQSKISKLENGRQTPTPEDLRAWAEATGREDAFEELHGRLKGFESHIRSWRRQLAAGHRPVQDAWSDLIDGSSTLHVWENFAVEGMLQTADYARHVFQCYEALQNCPRDTEDAVRARMRRQEWLYRPGKRLNVLIWEGALRARIAPPPVLVAQLDRLLGVVGMDTVCLGIVPQDAQLALPPGNAFCILDERLVIVEDWHAELWIDDADSVATYRRVWEAFHASAVYGAEAQQVIARVRRDIERESTRGHGNVPYR</sequence>
<feature type="domain" description="HTH cro/C1-type" evidence="1">
    <location>
        <begin position="16"/>
        <end position="75"/>
    </location>
</feature>
<name>A0ABN2VG44_9ACTN</name>
<proteinExistence type="predicted"/>
<evidence type="ECO:0000313" key="2">
    <source>
        <dbReference type="EMBL" id="GAA2061632.1"/>
    </source>
</evidence>
<accession>A0ABN2VG44</accession>
<dbReference type="Pfam" id="PF13560">
    <property type="entry name" value="HTH_31"/>
    <property type="match status" value="1"/>
</dbReference>
<dbReference type="RefSeq" id="WP_344523262.1">
    <property type="nucleotide sequence ID" value="NZ_BAAAPE010000001.1"/>
</dbReference>
<dbReference type="InterPro" id="IPR043917">
    <property type="entry name" value="DUF5753"/>
</dbReference>
<protein>
    <submittedName>
        <fullName evidence="2">Helix-turn-helix transcriptional regulator</fullName>
    </submittedName>
</protein>
<dbReference type="InterPro" id="IPR010982">
    <property type="entry name" value="Lambda_DNA-bd_dom_sf"/>
</dbReference>
<evidence type="ECO:0000313" key="3">
    <source>
        <dbReference type="Proteomes" id="UP001500016"/>
    </source>
</evidence>
<dbReference type="SUPFAM" id="SSF47413">
    <property type="entry name" value="lambda repressor-like DNA-binding domains"/>
    <property type="match status" value="1"/>
</dbReference>
<reference evidence="3" key="1">
    <citation type="journal article" date="2019" name="Int. J. Syst. Evol. Microbiol.">
        <title>The Global Catalogue of Microorganisms (GCM) 10K type strain sequencing project: providing services to taxonomists for standard genome sequencing and annotation.</title>
        <authorList>
            <consortium name="The Broad Institute Genomics Platform"/>
            <consortium name="The Broad Institute Genome Sequencing Center for Infectious Disease"/>
            <person name="Wu L."/>
            <person name="Ma J."/>
        </authorList>
    </citation>
    <scope>NUCLEOTIDE SEQUENCE [LARGE SCALE GENOMIC DNA]</scope>
    <source>
        <strain evidence="3">JCM 15478</strain>
    </source>
</reference>
<dbReference type="InterPro" id="IPR001387">
    <property type="entry name" value="Cro/C1-type_HTH"/>
</dbReference>
<dbReference type="CDD" id="cd00093">
    <property type="entry name" value="HTH_XRE"/>
    <property type="match status" value="1"/>
</dbReference>
<dbReference type="PROSITE" id="PS50943">
    <property type="entry name" value="HTH_CROC1"/>
    <property type="match status" value="1"/>
</dbReference>
<organism evidence="2 3">
    <name type="scientific">Streptomyces albiaxialis</name>
    <dbReference type="NCBI Taxonomy" id="329523"/>
    <lineage>
        <taxon>Bacteria</taxon>
        <taxon>Bacillati</taxon>
        <taxon>Actinomycetota</taxon>
        <taxon>Actinomycetes</taxon>
        <taxon>Kitasatosporales</taxon>
        <taxon>Streptomycetaceae</taxon>
        <taxon>Streptomyces</taxon>
    </lineage>
</organism>
<dbReference type="Gene3D" id="1.10.260.40">
    <property type="entry name" value="lambda repressor-like DNA-binding domains"/>
    <property type="match status" value="1"/>
</dbReference>